<dbReference type="Pfam" id="PF08666">
    <property type="entry name" value="SAF"/>
    <property type="match status" value="1"/>
</dbReference>
<feature type="domain" description="SAF" evidence="3">
    <location>
        <begin position="88"/>
        <end position="150"/>
    </location>
</feature>
<keyword evidence="2" id="KW-0472">Membrane</keyword>
<dbReference type="RefSeq" id="WP_143784535.1">
    <property type="nucleotide sequence ID" value="NZ_CP041616.1"/>
</dbReference>
<evidence type="ECO:0000259" key="3">
    <source>
        <dbReference type="SMART" id="SM00858"/>
    </source>
</evidence>
<dbReference type="CDD" id="cd11614">
    <property type="entry name" value="SAF_CpaB_FlgA_like"/>
    <property type="match status" value="1"/>
</dbReference>
<name>A0A516GE69_9MICO</name>
<dbReference type="Proteomes" id="UP000315395">
    <property type="component" value="Chromosome"/>
</dbReference>
<evidence type="ECO:0000256" key="1">
    <source>
        <dbReference type="SAM" id="MobiDB-lite"/>
    </source>
</evidence>
<feature type="region of interest" description="Disordered" evidence="1">
    <location>
        <begin position="1"/>
        <end position="51"/>
    </location>
</feature>
<feature type="compositionally biased region" description="Basic and acidic residues" evidence="1">
    <location>
        <begin position="37"/>
        <end position="51"/>
    </location>
</feature>
<dbReference type="OrthoDB" id="4843735at2"/>
<dbReference type="KEGG" id="orz:FNH13_16950"/>
<reference evidence="4 5" key="1">
    <citation type="submission" date="2019-07" db="EMBL/GenBank/DDBJ databases">
        <title>complete genome sequencing of Ornithinimicrobium sp. H23M54.</title>
        <authorList>
            <person name="Bae J.-W."/>
            <person name="Lee S.-Y."/>
        </authorList>
    </citation>
    <scope>NUCLEOTIDE SEQUENCE [LARGE SCALE GENOMIC DNA]</scope>
    <source>
        <strain evidence="4 5">H23M54</strain>
    </source>
</reference>
<proteinExistence type="predicted"/>
<sequence>MIRSTRGTSPNAARPRKAPGPQARGNRGRLGPVRAGRGPESRALRRAGDRRATWRRGTLRRALAAALAAAAVYAGTAVVAPAPPDPGPVVLVAGADLPVGAELTDGSTRAVHVPAELVPQGALTDRAVVRDRITTAPVRAGEILTDLRVSPDAVLQGLDPGLVLAHLPLADVALAGSLHPGVRVDVLGTVDGSVLAKDVLLAQRVSGQEGHGVLDQTAGADAPSFLVAVTPEQASRLAAATGAGLPGHGLTVVIRG</sequence>
<dbReference type="EMBL" id="CP041616">
    <property type="protein sequence ID" value="QDO89814.1"/>
    <property type="molecule type" value="Genomic_DNA"/>
</dbReference>
<dbReference type="AlphaFoldDB" id="A0A516GE69"/>
<feature type="compositionally biased region" description="Polar residues" evidence="1">
    <location>
        <begin position="1"/>
        <end position="11"/>
    </location>
</feature>
<gene>
    <name evidence="4" type="ORF">FNH13_16950</name>
</gene>
<feature type="transmembrane region" description="Helical" evidence="2">
    <location>
        <begin position="62"/>
        <end position="82"/>
    </location>
</feature>
<organism evidence="4 5">
    <name type="scientific">Ornithinimicrobium ciconiae</name>
    <dbReference type="NCBI Taxonomy" id="2594265"/>
    <lineage>
        <taxon>Bacteria</taxon>
        <taxon>Bacillati</taxon>
        <taxon>Actinomycetota</taxon>
        <taxon>Actinomycetes</taxon>
        <taxon>Micrococcales</taxon>
        <taxon>Ornithinimicrobiaceae</taxon>
        <taxon>Ornithinimicrobium</taxon>
    </lineage>
</organism>
<keyword evidence="5" id="KW-1185">Reference proteome</keyword>
<evidence type="ECO:0000313" key="5">
    <source>
        <dbReference type="Proteomes" id="UP000315395"/>
    </source>
</evidence>
<keyword evidence="2" id="KW-1133">Transmembrane helix</keyword>
<dbReference type="SMART" id="SM00858">
    <property type="entry name" value="SAF"/>
    <property type="match status" value="1"/>
</dbReference>
<keyword evidence="2" id="KW-0812">Transmembrane</keyword>
<evidence type="ECO:0000313" key="4">
    <source>
        <dbReference type="EMBL" id="QDO89814.1"/>
    </source>
</evidence>
<accession>A0A516GE69</accession>
<dbReference type="InterPro" id="IPR013974">
    <property type="entry name" value="SAF"/>
</dbReference>
<protein>
    <recommendedName>
        <fullName evidence="3">SAF domain-containing protein</fullName>
    </recommendedName>
</protein>
<evidence type="ECO:0000256" key="2">
    <source>
        <dbReference type="SAM" id="Phobius"/>
    </source>
</evidence>